<evidence type="ECO:0000256" key="5">
    <source>
        <dbReference type="ARBA" id="ARBA00023315"/>
    </source>
</evidence>
<keyword evidence="3" id="KW-0547">Nucleotide-binding</keyword>
<evidence type="ECO:0000259" key="6">
    <source>
        <dbReference type="PROSITE" id="PS51186"/>
    </source>
</evidence>
<keyword evidence="8" id="KW-1185">Reference proteome</keyword>
<dbReference type="InterPro" id="IPR000182">
    <property type="entry name" value="GNAT_dom"/>
</dbReference>
<evidence type="ECO:0000256" key="3">
    <source>
        <dbReference type="ARBA" id="ARBA00022741"/>
    </source>
</evidence>
<dbReference type="Proteomes" id="UP000295531">
    <property type="component" value="Unassembled WGS sequence"/>
</dbReference>
<dbReference type="Pfam" id="PF08351">
    <property type="entry name" value="TmcA_N"/>
    <property type="match status" value="1"/>
</dbReference>
<accession>A0A4R6P7V5</accession>
<dbReference type="Pfam" id="PF13718">
    <property type="entry name" value="GNAT_acetyltr_2"/>
    <property type="match status" value="1"/>
</dbReference>
<dbReference type="InterPro" id="IPR013562">
    <property type="entry name" value="TmcA/NAT10_N"/>
</dbReference>
<dbReference type="SUPFAM" id="SSF55729">
    <property type="entry name" value="Acyl-CoA N-acyltransferases (Nat)"/>
    <property type="match status" value="1"/>
</dbReference>
<dbReference type="InterPro" id="IPR007807">
    <property type="entry name" value="TcmA/NAT10_helicase"/>
</dbReference>
<dbReference type="GO" id="GO:0005524">
    <property type="term" value="F:ATP binding"/>
    <property type="evidence" value="ECO:0007669"/>
    <property type="project" value="UniProtKB-KW"/>
</dbReference>
<keyword evidence="5" id="KW-0012">Acyltransferase</keyword>
<dbReference type="PANTHER" id="PTHR10925">
    <property type="entry name" value="N-ACETYLTRANSFERASE 10"/>
    <property type="match status" value="1"/>
</dbReference>
<proteinExistence type="predicted"/>
<dbReference type="GO" id="GO:0051391">
    <property type="term" value="P:tRNA acetylation"/>
    <property type="evidence" value="ECO:0007669"/>
    <property type="project" value="TreeGrafter"/>
</dbReference>
<comment type="caution">
    <text evidence="7">The sequence shown here is derived from an EMBL/GenBank/DDBJ whole genome shotgun (WGS) entry which is preliminary data.</text>
</comment>
<dbReference type="GO" id="GO:0051392">
    <property type="term" value="F:tRNA cytidine N4-acetyltransferase activity"/>
    <property type="evidence" value="ECO:0007669"/>
    <property type="project" value="TreeGrafter"/>
</dbReference>
<organism evidence="7 8">
    <name type="scientific">Idiomarina aquatica</name>
    <dbReference type="NCBI Taxonomy" id="1327752"/>
    <lineage>
        <taxon>Bacteria</taxon>
        <taxon>Pseudomonadati</taxon>
        <taxon>Pseudomonadota</taxon>
        <taxon>Gammaproteobacteria</taxon>
        <taxon>Alteromonadales</taxon>
        <taxon>Idiomarinaceae</taxon>
        <taxon>Idiomarina</taxon>
    </lineage>
</organism>
<evidence type="ECO:0000313" key="8">
    <source>
        <dbReference type="Proteomes" id="UP000295531"/>
    </source>
</evidence>
<dbReference type="GO" id="GO:0002101">
    <property type="term" value="P:tRNA wobble cytosine modification"/>
    <property type="evidence" value="ECO:0007669"/>
    <property type="project" value="TreeGrafter"/>
</dbReference>
<dbReference type="InterPro" id="IPR032672">
    <property type="entry name" value="TmcA/NAT10/Kre33"/>
</dbReference>
<dbReference type="Gene3D" id="3.40.50.11040">
    <property type="match status" value="1"/>
</dbReference>
<dbReference type="Gene3D" id="3.40.630.30">
    <property type="match status" value="1"/>
</dbReference>
<dbReference type="InterPro" id="IPR016181">
    <property type="entry name" value="Acyl_CoA_acyltransferase"/>
</dbReference>
<dbReference type="PANTHER" id="PTHR10925:SF5">
    <property type="entry name" value="RNA CYTIDINE ACETYLTRANSFERASE"/>
    <property type="match status" value="1"/>
</dbReference>
<keyword evidence="4" id="KW-0067">ATP-binding</keyword>
<feature type="domain" description="N-acetyltransferase" evidence="6">
    <location>
        <begin position="306"/>
        <end position="490"/>
    </location>
</feature>
<dbReference type="GO" id="GO:1904812">
    <property type="term" value="P:rRNA acetylation involved in maturation of SSU-rRNA"/>
    <property type="evidence" value="ECO:0007669"/>
    <property type="project" value="TreeGrafter"/>
</dbReference>
<dbReference type="PROSITE" id="PS51186">
    <property type="entry name" value="GNAT"/>
    <property type="match status" value="1"/>
</dbReference>
<keyword evidence="2" id="KW-0819">tRNA processing</keyword>
<dbReference type="InterPro" id="IPR027417">
    <property type="entry name" value="P-loop_NTPase"/>
</dbReference>
<dbReference type="AlphaFoldDB" id="A0A4R6P7V5"/>
<protein>
    <submittedName>
        <fullName evidence="7">tRNA(Met) cytidine acetyltransferase</fullName>
    </submittedName>
</protein>
<evidence type="ECO:0000256" key="2">
    <source>
        <dbReference type="ARBA" id="ARBA00022694"/>
    </source>
</evidence>
<dbReference type="RefSeq" id="WP_133539625.1">
    <property type="nucleotide sequence ID" value="NZ_SNXI01000007.1"/>
</dbReference>
<reference evidence="7 8" key="1">
    <citation type="submission" date="2019-03" db="EMBL/GenBank/DDBJ databases">
        <title>Freshwater and sediment microbial communities from various areas in North America, analyzing microbe dynamics in response to fracking.</title>
        <authorList>
            <person name="Lamendella R."/>
        </authorList>
    </citation>
    <scope>NUCLEOTIDE SEQUENCE [LARGE SCALE GENOMIC DNA]</scope>
    <source>
        <strain evidence="7 8">18_TX</strain>
    </source>
</reference>
<dbReference type="SUPFAM" id="SSF52540">
    <property type="entry name" value="P-loop containing nucleoside triphosphate hydrolases"/>
    <property type="match status" value="1"/>
</dbReference>
<dbReference type="GO" id="GO:0000049">
    <property type="term" value="F:tRNA binding"/>
    <property type="evidence" value="ECO:0007669"/>
    <property type="project" value="TreeGrafter"/>
</dbReference>
<evidence type="ECO:0000313" key="7">
    <source>
        <dbReference type="EMBL" id="TDP33293.1"/>
    </source>
</evidence>
<evidence type="ECO:0000256" key="1">
    <source>
        <dbReference type="ARBA" id="ARBA00022679"/>
    </source>
</evidence>
<evidence type="ECO:0000256" key="4">
    <source>
        <dbReference type="ARBA" id="ARBA00022840"/>
    </source>
</evidence>
<sequence length="545" mass="60751">MLTTGYRQLIFATHMNSWQQLLPAPTDLSLVLSDSPSQGDATLSRYRDYLGHEYPCVVIDCTNSIHVDAIAALAGTITAGGYLVLVGNHPTSAIWQRFKSAWSELQQIPQGQPPQASELPALPTQQQRTLLKDLNNTAAVHIVTAPRGRGKSHVLGAAIAELSEHQPDRRVVVTAPRKANARVLLNKAPKVQFVAWDKLLKEKKADALLVIDEAAGLPLWAIQQLCNDYTPWLMATTVEGYEGCGRGFAIHFSQWASEHLANVQQHALEQPIRWPINDPLERWLQQTLLLTKAPADASRNEGLLTTQARQLPEADLHQAFELLLEAHYQSSPNDLALLLDDSSQFITLLYHQQRVIGVCWHALEGPLQDDLCKPIIQGKRRPPGNLLPQAIGYYLQQPWALKTRWCRITRIAVHPDFRRRHYASALIAEVKAWAKHNQCEALGTSFGYSPALAKFWQHNGFTAIRTSNKRDRVSARHQHIRACWLTDTAPTNWHPLVDYAQAELQWINGNPGCSLSANPIIQQIKKAVANGYMPEAAAAFALSQG</sequence>
<dbReference type="Gene3D" id="3.40.50.300">
    <property type="entry name" value="P-loop containing nucleotide triphosphate hydrolases"/>
    <property type="match status" value="1"/>
</dbReference>
<dbReference type="CDD" id="cd04301">
    <property type="entry name" value="NAT_SF"/>
    <property type="match status" value="1"/>
</dbReference>
<dbReference type="OrthoDB" id="5578851at2"/>
<gene>
    <name evidence="7" type="ORF">DEU29_107113</name>
</gene>
<dbReference type="GO" id="GO:1990883">
    <property type="term" value="F:18S rRNA cytidine N-acetyltransferase activity"/>
    <property type="evidence" value="ECO:0007669"/>
    <property type="project" value="TreeGrafter"/>
</dbReference>
<dbReference type="EMBL" id="SNXI01000007">
    <property type="protein sequence ID" value="TDP33293.1"/>
    <property type="molecule type" value="Genomic_DNA"/>
</dbReference>
<dbReference type="Pfam" id="PF05127">
    <property type="entry name" value="NAT10_TcmA_helicase"/>
    <property type="match status" value="1"/>
</dbReference>
<name>A0A4R6P7V5_9GAMM</name>
<keyword evidence="1 7" id="KW-0808">Transferase</keyword>